<dbReference type="EMBL" id="JBHTCO010000004">
    <property type="protein sequence ID" value="MFC7392226.1"/>
    <property type="molecule type" value="Genomic_DNA"/>
</dbReference>
<keyword evidence="1" id="KW-1133">Transmembrane helix</keyword>
<organism evidence="2 3">
    <name type="scientific">Scopulibacillus cellulosilyticus</name>
    <dbReference type="NCBI Taxonomy" id="2665665"/>
    <lineage>
        <taxon>Bacteria</taxon>
        <taxon>Bacillati</taxon>
        <taxon>Bacillota</taxon>
        <taxon>Bacilli</taxon>
        <taxon>Bacillales</taxon>
        <taxon>Sporolactobacillaceae</taxon>
        <taxon>Scopulibacillus</taxon>
    </lineage>
</organism>
<proteinExistence type="predicted"/>
<evidence type="ECO:0008006" key="4">
    <source>
        <dbReference type="Google" id="ProtNLM"/>
    </source>
</evidence>
<keyword evidence="1" id="KW-0472">Membrane</keyword>
<evidence type="ECO:0000256" key="1">
    <source>
        <dbReference type="SAM" id="Phobius"/>
    </source>
</evidence>
<protein>
    <recommendedName>
        <fullName evidence="4">Amino acid permease-like protein</fullName>
    </recommendedName>
</protein>
<keyword evidence="1" id="KW-0812">Transmembrane</keyword>
<evidence type="ECO:0000313" key="3">
    <source>
        <dbReference type="Proteomes" id="UP001596505"/>
    </source>
</evidence>
<feature type="transmembrane region" description="Helical" evidence="1">
    <location>
        <begin position="12"/>
        <end position="36"/>
    </location>
</feature>
<gene>
    <name evidence="2" type="ORF">ACFQRG_04455</name>
</gene>
<name>A0ABW2PVA0_9BACL</name>
<keyword evidence="3" id="KW-1185">Reference proteome</keyword>
<dbReference type="Proteomes" id="UP001596505">
    <property type="component" value="Unassembled WGS sequence"/>
</dbReference>
<evidence type="ECO:0000313" key="2">
    <source>
        <dbReference type="EMBL" id="MFC7392226.1"/>
    </source>
</evidence>
<comment type="caution">
    <text evidence="2">The sequence shown here is derived from an EMBL/GenBank/DDBJ whole genome shotgun (WGS) entry which is preliminary data.</text>
</comment>
<accession>A0ABW2PVA0</accession>
<sequence length="61" mass="6507">MNKNSSLKRSLTLLPVVLFGLAYMAPLTVFSTYGVGMETSKGLLPAAYAAALLTMLFTAYS</sequence>
<dbReference type="RefSeq" id="WP_380964099.1">
    <property type="nucleotide sequence ID" value="NZ_JBHTCO010000004.1"/>
</dbReference>
<reference evidence="3" key="1">
    <citation type="journal article" date="2019" name="Int. J. Syst. Evol. Microbiol.">
        <title>The Global Catalogue of Microorganisms (GCM) 10K type strain sequencing project: providing services to taxonomists for standard genome sequencing and annotation.</title>
        <authorList>
            <consortium name="The Broad Institute Genomics Platform"/>
            <consortium name="The Broad Institute Genome Sequencing Center for Infectious Disease"/>
            <person name="Wu L."/>
            <person name="Ma J."/>
        </authorList>
    </citation>
    <scope>NUCLEOTIDE SEQUENCE [LARGE SCALE GENOMIC DNA]</scope>
    <source>
        <strain evidence="3">CGMCC 1.16305</strain>
    </source>
</reference>